<comment type="function">
    <text evidence="1">Component of the general transcription and DNA repair factor IIH (TFIIH) core complex which is involved in general and transcription-coupled nucleotide excision repair (NER) of damaged DNA.</text>
</comment>
<dbReference type="GO" id="GO:0003690">
    <property type="term" value="F:double-stranded DNA binding"/>
    <property type="evidence" value="ECO:0007669"/>
    <property type="project" value="TreeGrafter"/>
</dbReference>
<keyword evidence="1" id="KW-0539">Nucleus</keyword>
<dbReference type="Pfam" id="PF03849">
    <property type="entry name" value="Tfb2"/>
    <property type="match status" value="1"/>
</dbReference>
<keyword evidence="1" id="KW-0227">DNA damage</keyword>
<organism evidence="2 3">
    <name type="scientific">Chroomonas mesostigmatica CCMP1168</name>
    <dbReference type="NCBI Taxonomy" id="1195612"/>
    <lineage>
        <taxon>Eukaryota</taxon>
        <taxon>Cryptophyceae</taxon>
        <taxon>Pyrenomonadales</taxon>
        <taxon>Chroomonadaceae</taxon>
        <taxon>Chroomonas</taxon>
    </lineage>
</organism>
<protein>
    <recommendedName>
        <fullName evidence="1">General transcription factor IIH subunit 4</fullName>
    </recommendedName>
</protein>
<dbReference type="EMBL" id="CP003680">
    <property type="protein sequence ID" value="AFP65344.1"/>
    <property type="molecule type" value="Genomic_DNA"/>
</dbReference>
<comment type="similarity">
    <text evidence="1">Belongs to the TFB2 family.</text>
</comment>
<evidence type="ECO:0000313" key="3">
    <source>
        <dbReference type="Proteomes" id="UP000243348"/>
    </source>
</evidence>
<keyword evidence="2" id="KW-0542">Nucleomorph</keyword>
<keyword evidence="1" id="KW-0805">Transcription regulation</keyword>
<keyword evidence="1" id="KW-0804">Transcription</keyword>
<dbReference type="PANTHER" id="PTHR13152">
    <property type="entry name" value="TFIIH, POLYPEPTIDE 4"/>
    <property type="match status" value="1"/>
</dbReference>
<evidence type="ECO:0000313" key="2">
    <source>
        <dbReference type="EMBL" id="AFP65344.1"/>
    </source>
</evidence>
<dbReference type="GO" id="GO:0000439">
    <property type="term" value="C:transcription factor TFIIH core complex"/>
    <property type="evidence" value="ECO:0007669"/>
    <property type="project" value="InterPro"/>
</dbReference>
<dbReference type="PANTHER" id="PTHR13152:SF0">
    <property type="entry name" value="GENERAL TRANSCRIPTION FACTOR IIH SUBUNIT 4"/>
    <property type="match status" value="1"/>
</dbReference>
<dbReference type="GO" id="GO:0005675">
    <property type="term" value="C:transcription factor TFIIH holo complex"/>
    <property type="evidence" value="ECO:0007669"/>
    <property type="project" value="TreeGrafter"/>
</dbReference>
<geneLocation type="nucleomorph" evidence="2"/>
<name>J7G2T9_9CRYP</name>
<dbReference type="InterPro" id="IPR004598">
    <property type="entry name" value="TFIIH_p52/Tfb2"/>
</dbReference>
<dbReference type="AlphaFoldDB" id="J7G2T9"/>
<reference evidence="2 3" key="1">
    <citation type="journal article" date="2012" name="Genome Biol. Evol.">
        <title>Nucleomorph genome sequence of the cryptophyte alga Chroomonas mesostigmatica CCMP1168 reveals lineage-specific gene loss and genome complexity.</title>
        <authorList>
            <person name="Moore C.E."/>
            <person name="Curtis B."/>
            <person name="Mills T."/>
            <person name="Tanifuji G."/>
            <person name="Archibald J.M."/>
        </authorList>
    </citation>
    <scope>NUCLEOTIDE SEQUENCE [LARGE SCALE GENOMIC DNA]</scope>
    <source>
        <strain evidence="2 3">CCMP1168</strain>
    </source>
</reference>
<sequence length="464" mass="56175">MEGKKQDYFEKNDNTNISLFSIQNTFKNFSFYVYFNTLRILSIREPFFLGILENFLNFVSIKTLKLFIKSIAEKEIITLQRENFSRIFLNLNFKEHFIQTFYRKNILFPEVRKNFQKNKTYFFKKQKYNFFAYNLKKKKNILNFLKGNIKKGETQPSIQFILCLKSSDLVDYSWKPKGLKIKKNGMHLLFYNFENQFVDLINFLKGNIFPYFLKKFYTWRGCYMIMQKISCIKNYFKKQKTKNKNTIVEEIWNRLIKKRRIQENLFHGFFEDCFNYILFFQEFKVLFFPCMTDKIFYIYPFFFQNQKREKTKVIENHHLINFQDQKYQIIIESNFRIYVYKNAHLGNDLLLVFSEILYQLPNLFVGEITEKSILKAFNSGSTSRNIIGFLKNNLHPICPWIPSAVTNQIKAWEFQKTEIKITESLMILNSGDQKHLEKTKKLIKWKKNKKTNKTDISVILEKFF</sequence>
<accession>J7G2T9</accession>
<dbReference type="GO" id="GO:0001671">
    <property type="term" value="F:ATPase activator activity"/>
    <property type="evidence" value="ECO:0007669"/>
    <property type="project" value="InterPro"/>
</dbReference>
<gene>
    <name evidence="2" type="ORF">CMESO_157</name>
</gene>
<comment type="subcellular location">
    <subcellularLocation>
        <location evidence="1">Nucleus</location>
    </subcellularLocation>
</comment>
<proteinExistence type="inferred from homology"/>
<keyword evidence="1" id="KW-0234">DNA repair</keyword>
<evidence type="ECO:0000256" key="1">
    <source>
        <dbReference type="RuleBase" id="RU364024"/>
    </source>
</evidence>
<dbReference type="GO" id="GO:0006289">
    <property type="term" value="P:nucleotide-excision repair"/>
    <property type="evidence" value="ECO:0007669"/>
    <property type="project" value="InterPro"/>
</dbReference>
<dbReference type="Proteomes" id="UP000243348">
    <property type="component" value="Nucleomorph 1"/>
</dbReference>